<accession>A0A8T9C9B9</accession>
<name>A0A8T9C9B9_9HELO</name>
<dbReference type="GO" id="GO:0050660">
    <property type="term" value="F:flavin adenine dinucleotide binding"/>
    <property type="evidence" value="ECO:0007669"/>
    <property type="project" value="InterPro"/>
</dbReference>
<dbReference type="OrthoDB" id="413885at2759"/>
<feature type="domain" description="Glucose-methanol-choline oxidoreductase N-terminal" evidence="1">
    <location>
        <begin position="474"/>
        <end position="488"/>
    </location>
</feature>
<gene>
    <name evidence="2" type="primary">CDH-1_2</name>
    <name evidence="2" type="ORF">LSUE1_G003092</name>
</gene>
<dbReference type="AlphaFoldDB" id="A0A8T9C9B9"/>
<reference evidence="2 3" key="1">
    <citation type="submission" date="2018-05" db="EMBL/GenBank/DDBJ databases">
        <title>Genome sequencing and assembly of the regulated plant pathogen Lachnellula willkommii and related sister species for the development of diagnostic species identification markers.</title>
        <authorList>
            <person name="Giroux E."/>
            <person name="Bilodeau G."/>
        </authorList>
    </citation>
    <scope>NUCLEOTIDE SEQUENCE [LARGE SCALE GENOMIC DNA]</scope>
    <source>
        <strain evidence="2 3">CBS 268.59</strain>
    </source>
</reference>
<protein>
    <submittedName>
        <fullName evidence="2">Cellobiose dehydrogenase</fullName>
    </submittedName>
</protein>
<dbReference type="SUPFAM" id="SSF49344">
    <property type="entry name" value="CBD9-like"/>
    <property type="match status" value="1"/>
</dbReference>
<evidence type="ECO:0000313" key="3">
    <source>
        <dbReference type="Proteomes" id="UP000469558"/>
    </source>
</evidence>
<dbReference type="SUPFAM" id="SSF51905">
    <property type="entry name" value="FAD/NAD(P)-binding domain"/>
    <property type="match status" value="1"/>
</dbReference>
<sequence>MLLWAFAAGVYAQSTAYTDANTGITFQQFETTAGVSWGMAVPDTVGTDFIGQMVYPINSSGYAGISLGSLMVRSVLVAAWPNEGSVVASFRETSGYTNPAVYTAAGLSMTPISNGTFVNSTHLSYTFLCSGCIGLNTSFDATATEITLGWALGTDAVTTPASASAAGFTYHDGGFGNFGLTLSSATSADYSTWAAIASNKTSGGSDAGSGSDSTCTSSATNVTTAVSNSTYDYIVAGAGPAESSSRSSGKSVILIERGQESTYASGGRSTVSWNDTVTQYDVPSMSYYLTTASDTSEYCTDVASMAGCILGGDTMVNALMFVRPQEADFNDEWPAGWQFADVSAAADRLYERNPGTTLPSEDGQHYDQAAWNVLSSFFNSVGYKQVDAIQSPNEKTKVFSYPPWDIRDGKRGGPVSSYYPLAAAMSNFKLSLNTKVIRAVRSGSTVSGVEVEDSMGARHIINVNARGKVILASGAMSSPRILFNSGIGPTDQIITVKNGCTGVTLPVESDWINLPVGQNL</sequence>
<dbReference type="EMBL" id="QGMK01000343">
    <property type="protein sequence ID" value="TVY82268.1"/>
    <property type="molecule type" value="Genomic_DNA"/>
</dbReference>
<feature type="non-terminal residue" evidence="2">
    <location>
        <position position="520"/>
    </location>
</feature>
<dbReference type="PANTHER" id="PTHR47190">
    <property type="entry name" value="DEHYDROGENASE, PUTATIVE-RELATED"/>
    <property type="match status" value="1"/>
</dbReference>
<evidence type="ECO:0000259" key="1">
    <source>
        <dbReference type="PROSITE" id="PS00624"/>
    </source>
</evidence>
<comment type="caution">
    <text evidence="2">The sequence shown here is derived from an EMBL/GenBank/DDBJ whole genome shotgun (WGS) entry which is preliminary data.</text>
</comment>
<dbReference type="Gene3D" id="2.60.40.1210">
    <property type="entry name" value="Cellobiose dehydrogenase, cytochrome domain"/>
    <property type="match status" value="1"/>
</dbReference>
<dbReference type="PANTHER" id="PTHR47190:SF4">
    <property type="entry name" value="DEHYDROGENASE, PUTATIVE-RELATED"/>
    <property type="match status" value="1"/>
</dbReference>
<dbReference type="Gene3D" id="3.50.50.60">
    <property type="entry name" value="FAD/NAD(P)-binding domain"/>
    <property type="match status" value="2"/>
</dbReference>
<dbReference type="InterPro" id="IPR036188">
    <property type="entry name" value="FAD/NAD-bd_sf"/>
</dbReference>
<dbReference type="Proteomes" id="UP000469558">
    <property type="component" value="Unassembled WGS sequence"/>
</dbReference>
<evidence type="ECO:0000313" key="2">
    <source>
        <dbReference type="EMBL" id="TVY82268.1"/>
    </source>
</evidence>
<dbReference type="Pfam" id="PF00732">
    <property type="entry name" value="GMC_oxred_N"/>
    <property type="match status" value="1"/>
</dbReference>
<organism evidence="2 3">
    <name type="scientific">Lachnellula suecica</name>
    <dbReference type="NCBI Taxonomy" id="602035"/>
    <lineage>
        <taxon>Eukaryota</taxon>
        <taxon>Fungi</taxon>
        <taxon>Dikarya</taxon>
        <taxon>Ascomycota</taxon>
        <taxon>Pezizomycotina</taxon>
        <taxon>Leotiomycetes</taxon>
        <taxon>Helotiales</taxon>
        <taxon>Lachnaceae</taxon>
        <taxon>Lachnellula</taxon>
    </lineage>
</organism>
<dbReference type="PROSITE" id="PS00624">
    <property type="entry name" value="GMC_OXRED_2"/>
    <property type="match status" value="1"/>
</dbReference>
<proteinExistence type="predicted"/>
<dbReference type="InterPro" id="IPR000172">
    <property type="entry name" value="GMC_OxRdtase_N"/>
</dbReference>
<dbReference type="Pfam" id="PF16010">
    <property type="entry name" value="CDH-cyt"/>
    <property type="match status" value="1"/>
</dbReference>
<dbReference type="GO" id="GO:0016614">
    <property type="term" value="F:oxidoreductase activity, acting on CH-OH group of donors"/>
    <property type="evidence" value="ECO:0007669"/>
    <property type="project" value="InterPro"/>
</dbReference>
<dbReference type="CDD" id="cd09630">
    <property type="entry name" value="CDH_like_cytochrome"/>
    <property type="match status" value="1"/>
</dbReference>
<dbReference type="InterPro" id="IPR053208">
    <property type="entry name" value="GMC_Oxidoreductase_CD"/>
</dbReference>
<dbReference type="InterPro" id="IPR015920">
    <property type="entry name" value="Cellobiose_DH-like_cyt"/>
</dbReference>
<keyword evidence="3" id="KW-1185">Reference proteome</keyword>